<gene>
    <name evidence="1" type="ORF">LCMAC103_01330</name>
</gene>
<name>A0A481YV70_9VIRU</name>
<accession>A0A481YV70</accession>
<evidence type="ECO:0000313" key="1">
    <source>
        <dbReference type="EMBL" id="QBK86801.1"/>
    </source>
</evidence>
<organism evidence="1">
    <name type="scientific">Marseillevirus LCMAC103</name>
    <dbReference type="NCBI Taxonomy" id="2506604"/>
    <lineage>
        <taxon>Viruses</taxon>
        <taxon>Varidnaviria</taxon>
        <taxon>Bamfordvirae</taxon>
        <taxon>Nucleocytoviricota</taxon>
        <taxon>Megaviricetes</taxon>
        <taxon>Pimascovirales</taxon>
        <taxon>Pimascovirales incertae sedis</taxon>
        <taxon>Marseilleviridae</taxon>
    </lineage>
</organism>
<protein>
    <submittedName>
        <fullName evidence="1">Uncharacterized protein</fullName>
    </submittedName>
</protein>
<dbReference type="EMBL" id="MK500336">
    <property type="protein sequence ID" value="QBK86801.1"/>
    <property type="molecule type" value="Genomic_DNA"/>
</dbReference>
<proteinExistence type="predicted"/>
<reference evidence="1" key="1">
    <citation type="journal article" date="2019" name="MBio">
        <title>Virus Genomes from Deep Sea Sediments Expand the Ocean Megavirome and Support Independent Origins of Viral Gigantism.</title>
        <authorList>
            <person name="Backstrom D."/>
            <person name="Yutin N."/>
            <person name="Jorgensen S.L."/>
            <person name="Dharamshi J."/>
            <person name="Homa F."/>
            <person name="Zaremba-Niedwiedzka K."/>
            <person name="Spang A."/>
            <person name="Wolf Y.I."/>
            <person name="Koonin E.V."/>
            <person name="Ettema T.J."/>
        </authorList>
    </citation>
    <scope>NUCLEOTIDE SEQUENCE</scope>
</reference>
<sequence>MDTWVVTLRQRASKRNVLSRNFNGLTRVVFSEFAAELHRAYKTHTPWASSLDLVLRRGEENLATILSLNHLWRWEVASRAETLYDLVS</sequence>